<dbReference type="EMBL" id="CP115450">
    <property type="protein sequence ID" value="WBP85170.1"/>
    <property type="molecule type" value="Genomic_DNA"/>
</dbReference>
<name>A0ABY7PXL5_9ACTN</name>
<dbReference type="Proteomes" id="UP001212821">
    <property type="component" value="Chromosome"/>
</dbReference>
<evidence type="ECO:0000313" key="1">
    <source>
        <dbReference type="EMBL" id="WBP85170.1"/>
    </source>
</evidence>
<evidence type="ECO:0000313" key="2">
    <source>
        <dbReference type="Proteomes" id="UP001212821"/>
    </source>
</evidence>
<accession>A0ABY7PXL5</accession>
<proteinExistence type="predicted"/>
<gene>
    <name evidence="1" type="ORF">O1G21_04400</name>
</gene>
<keyword evidence="2" id="KW-1185">Reference proteome</keyword>
<protein>
    <submittedName>
        <fullName evidence="1">Uncharacterized protein</fullName>
    </submittedName>
</protein>
<sequence>MTLSTEHRQHWDHWATVVGTALRNLSLVAPRPAEAAPPAVPAPAA</sequence>
<organism evidence="1 2">
    <name type="scientific">Kitasatospora cathayae</name>
    <dbReference type="NCBI Taxonomy" id="3004092"/>
    <lineage>
        <taxon>Bacteria</taxon>
        <taxon>Bacillati</taxon>
        <taxon>Actinomycetota</taxon>
        <taxon>Actinomycetes</taxon>
        <taxon>Kitasatosporales</taxon>
        <taxon>Streptomycetaceae</taxon>
        <taxon>Kitasatospora</taxon>
    </lineage>
</organism>
<dbReference type="RefSeq" id="WP_270140939.1">
    <property type="nucleotide sequence ID" value="NZ_CP115450.1"/>
</dbReference>
<reference evidence="2" key="1">
    <citation type="submission" date="2022-12" db="EMBL/GenBank/DDBJ databases">
        <authorList>
            <person name="Mo P."/>
        </authorList>
    </citation>
    <scope>NUCLEOTIDE SEQUENCE [LARGE SCALE GENOMIC DNA]</scope>
    <source>
        <strain evidence="2">HUAS 3-15</strain>
    </source>
</reference>